<dbReference type="GO" id="GO:0046872">
    <property type="term" value="F:metal ion binding"/>
    <property type="evidence" value="ECO:0007669"/>
    <property type="project" value="UniProtKB-KW"/>
</dbReference>
<accession>A0AA42BD74</accession>
<keyword evidence="5" id="KW-1185">Reference proteome</keyword>
<dbReference type="GO" id="GO:0044281">
    <property type="term" value="P:small molecule metabolic process"/>
    <property type="evidence" value="ECO:0007669"/>
    <property type="project" value="UniProtKB-ARBA"/>
</dbReference>
<keyword evidence="4" id="KW-0378">Hydrolase</keyword>
<reference evidence="4" key="1">
    <citation type="submission" date="2022-06" db="EMBL/GenBank/DDBJ databases">
        <title>CFH 74404 Thermomicrobiaceae sp.</title>
        <authorList>
            <person name="Ming H."/>
            <person name="Li W.-J."/>
            <person name="Zhao Z."/>
        </authorList>
    </citation>
    <scope>NUCLEOTIDE SEQUENCE</scope>
    <source>
        <strain evidence="4">CFH 74404</strain>
    </source>
</reference>
<evidence type="ECO:0000256" key="2">
    <source>
        <dbReference type="ARBA" id="ARBA00022723"/>
    </source>
</evidence>
<sequence>MYLTRHATPSGPRWARDGHYLPASFNLRLALELPAAAARELLAVLPAGEPATDPTLPPLEPEQEVWASGVTYLRSRDARMAESVVKDIYDLVYEAERPELFFKAAGWRVAGPGEPIRVRRDSAWNVPEPELVAVFTRTLEIVGYTAGNDVSSRSIEGANPLYLPQAKIYDGATALGPGIVIHEFAQSPALPIRLVIRRGDAVVFTGETSTAQMKRSPDDLVRWLGRELAFPWGGFLMTGTGIVPPDDFTLQPGDRVQITVGQLTLENLVI</sequence>
<feature type="domain" description="Fumarylacetoacetase-like C-terminal" evidence="3">
    <location>
        <begin position="96"/>
        <end position="268"/>
    </location>
</feature>
<gene>
    <name evidence="4" type="ORF">NET02_10070</name>
</gene>
<dbReference type="SUPFAM" id="SSF56529">
    <property type="entry name" value="FAH"/>
    <property type="match status" value="1"/>
</dbReference>
<evidence type="ECO:0000313" key="5">
    <source>
        <dbReference type="Proteomes" id="UP001165306"/>
    </source>
</evidence>
<comment type="similarity">
    <text evidence="1">Belongs to the FAH family.</text>
</comment>
<evidence type="ECO:0000259" key="3">
    <source>
        <dbReference type="Pfam" id="PF01557"/>
    </source>
</evidence>
<dbReference type="Gene3D" id="3.90.850.10">
    <property type="entry name" value="Fumarylacetoacetase-like, C-terminal domain"/>
    <property type="match status" value="1"/>
</dbReference>
<evidence type="ECO:0000256" key="1">
    <source>
        <dbReference type="ARBA" id="ARBA00010211"/>
    </source>
</evidence>
<proteinExistence type="inferred from homology"/>
<dbReference type="InterPro" id="IPR051121">
    <property type="entry name" value="FAH"/>
</dbReference>
<dbReference type="RefSeq" id="WP_284057276.1">
    <property type="nucleotide sequence ID" value="NZ_JAMSLR010000006.1"/>
</dbReference>
<keyword evidence="2" id="KW-0479">Metal-binding</keyword>
<dbReference type="Proteomes" id="UP001165306">
    <property type="component" value="Unassembled WGS sequence"/>
</dbReference>
<dbReference type="AlphaFoldDB" id="A0AA42BD74"/>
<organism evidence="4 5">
    <name type="scientific">Thermalbibacter longus</name>
    <dbReference type="NCBI Taxonomy" id="2951981"/>
    <lineage>
        <taxon>Bacteria</taxon>
        <taxon>Pseudomonadati</taxon>
        <taxon>Thermomicrobiota</taxon>
        <taxon>Thermomicrobia</taxon>
        <taxon>Thermomicrobiales</taxon>
        <taxon>Thermomicrobiaceae</taxon>
        <taxon>Thermalbibacter</taxon>
    </lineage>
</organism>
<protein>
    <submittedName>
        <fullName evidence="4">Fumarylacetoacetate hydrolase family protein</fullName>
    </submittedName>
</protein>
<evidence type="ECO:0000313" key="4">
    <source>
        <dbReference type="EMBL" id="MCM8749493.1"/>
    </source>
</evidence>
<dbReference type="Pfam" id="PF01557">
    <property type="entry name" value="FAA_hydrolase"/>
    <property type="match status" value="1"/>
</dbReference>
<name>A0AA42BD74_9BACT</name>
<dbReference type="PANTHER" id="PTHR42796:SF7">
    <property type="entry name" value="2-DEHYDRO-3-DEOXY-D-ARABINONATE DEHYDRATASE"/>
    <property type="match status" value="1"/>
</dbReference>
<dbReference type="GO" id="GO:0016787">
    <property type="term" value="F:hydrolase activity"/>
    <property type="evidence" value="ECO:0007669"/>
    <property type="project" value="UniProtKB-KW"/>
</dbReference>
<dbReference type="EMBL" id="JAMSLR010000006">
    <property type="protein sequence ID" value="MCM8749493.1"/>
    <property type="molecule type" value="Genomic_DNA"/>
</dbReference>
<dbReference type="InterPro" id="IPR011234">
    <property type="entry name" value="Fumarylacetoacetase-like_C"/>
</dbReference>
<dbReference type="PANTHER" id="PTHR42796">
    <property type="entry name" value="FUMARYLACETOACETATE HYDROLASE DOMAIN-CONTAINING PROTEIN 2A-RELATED"/>
    <property type="match status" value="1"/>
</dbReference>
<comment type="caution">
    <text evidence="4">The sequence shown here is derived from an EMBL/GenBank/DDBJ whole genome shotgun (WGS) entry which is preliminary data.</text>
</comment>
<dbReference type="InterPro" id="IPR036663">
    <property type="entry name" value="Fumarylacetoacetase_C_sf"/>
</dbReference>